<protein>
    <submittedName>
        <fullName evidence="5">Uncharacterized protein</fullName>
    </submittedName>
</protein>
<proteinExistence type="inferred from homology"/>
<dbReference type="GO" id="GO:0005681">
    <property type="term" value="C:spliceosomal complex"/>
    <property type="evidence" value="ECO:0007669"/>
    <property type="project" value="TreeGrafter"/>
</dbReference>
<comment type="caution">
    <text evidence="5">The sequence shown here is derived from an EMBL/GenBank/DDBJ whole genome shotgun (WGS) entry which is preliminary data.</text>
</comment>
<comment type="subcellular location">
    <subcellularLocation>
        <location evidence="1">Nucleus</location>
    </subcellularLocation>
</comment>
<feature type="region of interest" description="Disordered" evidence="4">
    <location>
        <begin position="83"/>
        <end position="119"/>
    </location>
</feature>
<dbReference type="STRING" id="133412.A0A1R1Y8U3"/>
<feature type="compositionally biased region" description="Polar residues" evidence="4">
    <location>
        <begin position="20"/>
        <end position="35"/>
    </location>
</feature>
<dbReference type="InterPro" id="IPR010756">
    <property type="entry name" value="Tls1-like"/>
</dbReference>
<feature type="region of interest" description="Disordered" evidence="4">
    <location>
        <begin position="1"/>
        <end position="41"/>
    </location>
</feature>
<comment type="similarity">
    <text evidence="2">Belongs to the TLS1 family.</text>
</comment>
<reference evidence="5 6" key="1">
    <citation type="submission" date="2017-01" db="EMBL/GenBank/DDBJ databases">
        <authorList>
            <person name="Mah S.A."/>
            <person name="Swanson W.J."/>
            <person name="Moy G.W."/>
            <person name="Vacquier V.D."/>
        </authorList>
    </citation>
    <scope>NUCLEOTIDE SEQUENCE [LARGE SCALE GENOMIC DNA]</scope>
    <source>
        <strain evidence="5 6">GSMNP</strain>
    </source>
</reference>
<evidence type="ECO:0000256" key="3">
    <source>
        <dbReference type="ARBA" id="ARBA00023242"/>
    </source>
</evidence>
<feature type="region of interest" description="Disordered" evidence="4">
    <location>
        <begin position="236"/>
        <end position="256"/>
    </location>
</feature>
<accession>A0A1R1Y8U3</accession>
<dbReference type="Proteomes" id="UP000187283">
    <property type="component" value="Unassembled WGS sequence"/>
</dbReference>
<dbReference type="Pfam" id="PF07052">
    <property type="entry name" value="Hep_59"/>
    <property type="match status" value="1"/>
</dbReference>
<dbReference type="PANTHER" id="PTHR13486">
    <property type="entry name" value="TELOMERE LENGTH AND SILENCING PROTEIN 1 TLS1 FAMILY MEMBER"/>
    <property type="match status" value="1"/>
</dbReference>
<evidence type="ECO:0000256" key="4">
    <source>
        <dbReference type="SAM" id="MobiDB-lite"/>
    </source>
</evidence>
<keyword evidence="6" id="KW-1185">Reference proteome</keyword>
<sequence>MSFRKRKAPENVRVRASILNEDTSTENKPGNTSTEVVEELTNEPKITLDEILLLQKSRDRGKGLNSSQLIQKRVSIEVDEVEDVGSNADSMSEPKIGGLNKKKSPSNDQGLGSGVEPGQKAKTTILNLDTFTGQTNVLDANKNMMEYIQTMIEKNKKEKESGKDIGNNESLNETESVFAKRSTENKKVDNIDMLYIFPESTQSKKVTREGNVSISSAMLTSIPEVDLGLQLENIEETERAKRQMQSDKANDQKVNN</sequence>
<evidence type="ECO:0000256" key="1">
    <source>
        <dbReference type="ARBA" id="ARBA00004123"/>
    </source>
</evidence>
<dbReference type="GO" id="GO:0000398">
    <property type="term" value="P:mRNA splicing, via spliceosome"/>
    <property type="evidence" value="ECO:0007669"/>
    <property type="project" value="TreeGrafter"/>
</dbReference>
<keyword evidence="3" id="KW-0539">Nucleus</keyword>
<dbReference type="PANTHER" id="PTHR13486:SF2">
    <property type="entry name" value="SPLICING FACTOR C9ORF78"/>
    <property type="match status" value="1"/>
</dbReference>
<dbReference type="EMBL" id="LSSN01000562">
    <property type="protein sequence ID" value="OMJ23313.1"/>
    <property type="molecule type" value="Genomic_DNA"/>
</dbReference>
<evidence type="ECO:0000313" key="6">
    <source>
        <dbReference type="Proteomes" id="UP000187283"/>
    </source>
</evidence>
<evidence type="ECO:0000313" key="5">
    <source>
        <dbReference type="EMBL" id="OMJ23313.1"/>
    </source>
</evidence>
<organism evidence="5 6">
    <name type="scientific">Smittium culicis</name>
    <dbReference type="NCBI Taxonomy" id="133412"/>
    <lineage>
        <taxon>Eukaryota</taxon>
        <taxon>Fungi</taxon>
        <taxon>Fungi incertae sedis</taxon>
        <taxon>Zoopagomycota</taxon>
        <taxon>Kickxellomycotina</taxon>
        <taxon>Harpellomycetes</taxon>
        <taxon>Harpellales</taxon>
        <taxon>Legeriomycetaceae</taxon>
        <taxon>Smittium</taxon>
    </lineage>
</organism>
<evidence type="ECO:0000256" key="2">
    <source>
        <dbReference type="ARBA" id="ARBA00007643"/>
    </source>
</evidence>
<name>A0A1R1Y8U3_9FUNG</name>
<gene>
    <name evidence="5" type="ORF">AYI70_g2346</name>
</gene>
<dbReference type="AlphaFoldDB" id="A0A1R1Y8U3"/>
<dbReference type="OrthoDB" id="5627at2759"/>